<proteinExistence type="predicted"/>
<keyword evidence="1" id="KW-0548">Nucleotidyltransferase</keyword>
<reference evidence="2" key="1">
    <citation type="journal article" date="2023" name="Hortic. Res.">
        <title>A chromosome-level phased genome enabling allele-level studies in sweet orange: a case study on citrus Huanglongbing tolerance.</title>
        <authorList>
            <person name="Wu B."/>
            <person name="Yu Q."/>
            <person name="Deng Z."/>
            <person name="Duan Y."/>
            <person name="Luo F."/>
            <person name="Gmitter F. Jr."/>
        </authorList>
    </citation>
    <scope>NUCLEOTIDE SEQUENCE [LARGE SCALE GENOMIC DNA]</scope>
    <source>
        <strain evidence="2">cv. Valencia</strain>
    </source>
</reference>
<keyword evidence="2" id="KW-1185">Reference proteome</keyword>
<gene>
    <name evidence="1" type="ORF">KPL71_026990</name>
</gene>
<keyword evidence="1" id="KW-0808">Transferase</keyword>
<protein>
    <submittedName>
        <fullName evidence="1">Reverse transcriptase/RNA-dependent DNA polymerase</fullName>
    </submittedName>
</protein>
<comment type="caution">
    <text evidence="1">The sequence shown here is derived from an EMBL/GenBank/DDBJ whole genome shotgun (WGS) entry which is preliminary data.</text>
</comment>
<dbReference type="Proteomes" id="UP000829398">
    <property type="component" value="Chromosome 9"/>
</dbReference>
<name>A0ACB8I354_CITSI</name>
<evidence type="ECO:0000313" key="1">
    <source>
        <dbReference type="EMBL" id="KAH9681466.1"/>
    </source>
</evidence>
<keyword evidence="1" id="KW-0695">RNA-directed DNA polymerase</keyword>
<dbReference type="EMBL" id="CM039178">
    <property type="protein sequence ID" value="KAH9681466.1"/>
    <property type="molecule type" value="Genomic_DNA"/>
</dbReference>
<sequence>MNNVGMKLKLKNYFVVSSNEKSGGLSMLWDSDIKVNITSFSSHHIDAEVETEDRKQMRCTGVYGHPETSKKKHTWTLLRRLTGSNPSYIWRSLLWGRQVILKRYRWRIGNRRSISIYRDNWILRPSTFKPYSTPKMSHDATVAELIDKENSWKTEVIHGNFLKVDADEILSIPLPRREMEDSVIWHYDKQGRFSVKSGYQVALNMKFPDLPSCSNSRGNNWSVIWKLIIPEKIKIFIWKVAKNLLPTAENLWEHKIIQEVHCKCCGDGVENIWHALISCKAAKKVWQSSALASAFQDMSSTGILGLLAKAEAVNEAFSRTKFLDMMYGESLQKKKPNAWTPPPLGCLKINVDAATDTERQCSGLGVLIRDSTGKCITAAIKKSKFKGDVSYVEAEAAEWGLSIAKEAGLKAIILETDSQEVANLINKRKESSTEIFWRVQEIQAMMKGFSSFEAKHVPRSCNFCAHSIAKLALESSQSVVWWGNFPPEILHVLNELIQLKFYFPLKKKEDKSHIA</sequence>
<organism evidence="1 2">
    <name type="scientific">Citrus sinensis</name>
    <name type="common">Sweet orange</name>
    <name type="synonym">Citrus aurantium var. sinensis</name>
    <dbReference type="NCBI Taxonomy" id="2711"/>
    <lineage>
        <taxon>Eukaryota</taxon>
        <taxon>Viridiplantae</taxon>
        <taxon>Streptophyta</taxon>
        <taxon>Embryophyta</taxon>
        <taxon>Tracheophyta</taxon>
        <taxon>Spermatophyta</taxon>
        <taxon>Magnoliopsida</taxon>
        <taxon>eudicotyledons</taxon>
        <taxon>Gunneridae</taxon>
        <taxon>Pentapetalae</taxon>
        <taxon>rosids</taxon>
        <taxon>malvids</taxon>
        <taxon>Sapindales</taxon>
        <taxon>Rutaceae</taxon>
        <taxon>Aurantioideae</taxon>
        <taxon>Citrus</taxon>
    </lineage>
</organism>
<accession>A0ACB8I354</accession>
<evidence type="ECO:0000313" key="2">
    <source>
        <dbReference type="Proteomes" id="UP000829398"/>
    </source>
</evidence>